<keyword evidence="1" id="KW-0614">Plasmid</keyword>
<organism evidence="1 2">
    <name type="scientific">Frigidibacter mobilis</name>
    <dbReference type="NCBI Taxonomy" id="1335048"/>
    <lineage>
        <taxon>Bacteria</taxon>
        <taxon>Pseudomonadati</taxon>
        <taxon>Pseudomonadota</taxon>
        <taxon>Alphaproteobacteria</taxon>
        <taxon>Rhodobacterales</taxon>
        <taxon>Paracoccaceae</taxon>
        <taxon>Frigidibacter</taxon>
    </lineage>
</organism>
<protein>
    <submittedName>
        <fullName evidence="1">Uncharacterized protein</fullName>
    </submittedName>
</protein>
<name>A0A159Z933_9RHOB</name>
<evidence type="ECO:0000313" key="2">
    <source>
        <dbReference type="Proteomes" id="UP000076128"/>
    </source>
</evidence>
<geneLocation type="plasmid" evidence="2">
    <name>cai42_Plasmida</name>
</geneLocation>
<proteinExistence type="predicted"/>
<sequence>MDRPVTPWTRPPGLPLLSEERHEGAGTTAAILIAGALDPLAAFGLDPALAVVMGKLLDQVVIHMAGGNTSLQSPFRKMPRLTHAGVVGDLAVALASKPRGKAGQMRAKPGNLVRNGHMAGIPQIAKKPPDLGDISGVPQLRGAIATAPAAVSRKTTDRRSIKILDRETSVVGPLQEMSGGAERASRQVGIIRKITGNKCLAVDSPAAAPPG</sequence>
<gene>
    <name evidence="1" type="ORF">AKL17_1p0050</name>
</gene>
<accession>A0A159Z933</accession>
<dbReference type="EMBL" id="CP012662">
    <property type="protein sequence ID" value="AMY72051.1"/>
    <property type="molecule type" value="Genomic_DNA"/>
</dbReference>
<dbReference type="AlphaFoldDB" id="A0A159Z933"/>
<evidence type="ECO:0000313" key="1">
    <source>
        <dbReference type="EMBL" id="AMY72051.1"/>
    </source>
</evidence>
<dbReference type="Proteomes" id="UP000076128">
    <property type="component" value="Plasmid pcai42A"/>
</dbReference>
<dbReference type="KEGG" id="daa:AKL17_1p0050"/>
<keyword evidence="2" id="KW-1185">Reference proteome</keyword>
<reference evidence="1 2" key="1">
    <citation type="submission" date="2015-09" db="EMBL/GenBank/DDBJ databases">
        <title>Complete genome sequence of Defluviimonas alba cai42t isolated from an oilfield in Xinjiang.</title>
        <authorList>
            <person name="Geng S."/>
            <person name="Pan X."/>
            <person name="Wu X."/>
        </authorList>
    </citation>
    <scope>NUCLEOTIDE SEQUENCE [LARGE SCALE GENOMIC DNA]</scope>
    <source>
        <strain evidence="2">cai42</strain>
        <plasmid evidence="2">cai42_Plasmida</plasmid>
    </source>
</reference>